<sequence length="335" mass="38155">MSKSLLLLIFLFSVISSCKKDEVVEKEVSITNVQLQPIDAQRVRLSYDRTVKGRVVVKEKGVIVTVDEEASLWNRKFIDSSEILTQSVAQIIRLQEANVRFYIRPYMITTEDTLFGETVHHDLGDFYGVGEGVTDADGNFYKTVVIGNQEWITENLRTLRFCNDEPLNYVQTHADVSESLPSVTNYNYDTSLVPFYGRMYDLNAIRDDRNICPCNYRVATYSDILQLIDYMGGSPAQTPYYLKEEGSIQMGNGLWFRHIPWVDNSSGLSFRPAGRAFKNDASTAVVFDELTRASVLGVLNGNNILEFVMADGYYKYSVNYGHEENFYSVRCIKVN</sequence>
<protein>
    <submittedName>
        <fullName evidence="2">Major paralogous domain-containing protein</fullName>
    </submittedName>
</protein>
<proteinExistence type="predicted"/>
<keyword evidence="3" id="KW-1185">Reference proteome</keyword>
<dbReference type="PROSITE" id="PS51257">
    <property type="entry name" value="PROKAR_LIPOPROTEIN"/>
    <property type="match status" value="1"/>
</dbReference>
<reference evidence="2 3" key="1">
    <citation type="submission" date="2016-10" db="EMBL/GenBank/DDBJ databases">
        <authorList>
            <person name="de Groot N.N."/>
        </authorList>
    </citation>
    <scope>NUCLEOTIDE SEQUENCE [LARGE SCALE GENOMIC DNA]</scope>
    <source>
        <strain evidence="2 3">CGMCC 1.7005</strain>
    </source>
</reference>
<evidence type="ECO:0000259" key="1">
    <source>
        <dbReference type="Pfam" id="PF09603"/>
    </source>
</evidence>
<dbReference type="OrthoDB" id="9805760at2"/>
<organism evidence="2 3">
    <name type="scientific">Lishizhenia tianjinensis</name>
    <dbReference type="NCBI Taxonomy" id="477690"/>
    <lineage>
        <taxon>Bacteria</taxon>
        <taxon>Pseudomonadati</taxon>
        <taxon>Bacteroidota</taxon>
        <taxon>Flavobacteriia</taxon>
        <taxon>Flavobacteriales</taxon>
        <taxon>Crocinitomicaceae</taxon>
        <taxon>Lishizhenia</taxon>
    </lineage>
</organism>
<name>A0A1I7BA24_9FLAO</name>
<dbReference type="Pfam" id="PF09603">
    <property type="entry name" value="Fib_succ_major"/>
    <property type="match status" value="1"/>
</dbReference>
<dbReference type="EMBL" id="FPAS01000005">
    <property type="protein sequence ID" value="SFT84045.1"/>
    <property type="molecule type" value="Genomic_DNA"/>
</dbReference>
<dbReference type="AlphaFoldDB" id="A0A1I7BA24"/>
<feature type="domain" description="Fibrobacter succinogenes major paralogous" evidence="1">
    <location>
        <begin position="144"/>
        <end position="333"/>
    </location>
</feature>
<dbReference type="RefSeq" id="WP_090251177.1">
    <property type="nucleotide sequence ID" value="NZ_FPAS01000005.1"/>
</dbReference>
<dbReference type="Proteomes" id="UP000236454">
    <property type="component" value="Unassembled WGS sequence"/>
</dbReference>
<evidence type="ECO:0000313" key="3">
    <source>
        <dbReference type="Proteomes" id="UP000236454"/>
    </source>
</evidence>
<dbReference type="NCBIfam" id="TIGR02145">
    <property type="entry name" value="Fib_succ_major"/>
    <property type="match status" value="1"/>
</dbReference>
<evidence type="ECO:0000313" key="2">
    <source>
        <dbReference type="EMBL" id="SFT84045.1"/>
    </source>
</evidence>
<dbReference type="InterPro" id="IPR011871">
    <property type="entry name" value="Fib_succ_major"/>
</dbReference>
<gene>
    <name evidence="2" type="ORF">SAMN05216474_2613</name>
</gene>
<accession>A0A1I7BA24</accession>